<dbReference type="Pfam" id="PF01607">
    <property type="entry name" value="CBM_14"/>
    <property type="match status" value="2"/>
</dbReference>
<dbReference type="PROSITE" id="PS50940">
    <property type="entry name" value="CHIT_BIND_II"/>
    <property type="match status" value="2"/>
</dbReference>
<evidence type="ECO:0000256" key="1">
    <source>
        <dbReference type="SAM" id="SignalP"/>
    </source>
</evidence>
<evidence type="ECO:0000313" key="4">
    <source>
        <dbReference type="EMBL" id="KAK6191870.1"/>
    </source>
</evidence>
<dbReference type="Pfam" id="PF00092">
    <property type="entry name" value="VWA"/>
    <property type="match status" value="1"/>
</dbReference>
<dbReference type="PRINTS" id="PR00453">
    <property type="entry name" value="VWFADOMAIN"/>
</dbReference>
<dbReference type="SUPFAM" id="SSF57625">
    <property type="entry name" value="Invertebrate chitin-binding proteins"/>
    <property type="match status" value="2"/>
</dbReference>
<dbReference type="InterPro" id="IPR002557">
    <property type="entry name" value="Chitin-bd_dom"/>
</dbReference>
<dbReference type="Gene3D" id="3.40.50.410">
    <property type="entry name" value="von Willebrand factor, type A domain"/>
    <property type="match status" value="1"/>
</dbReference>
<dbReference type="CDD" id="cd01450">
    <property type="entry name" value="vWFA_subfamily_ECM"/>
    <property type="match status" value="1"/>
</dbReference>
<dbReference type="InterPro" id="IPR036508">
    <property type="entry name" value="Chitin-bd_dom_sf"/>
</dbReference>
<dbReference type="PROSITE" id="PS50234">
    <property type="entry name" value="VWFA"/>
    <property type="match status" value="1"/>
</dbReference>
<proteinExistence type="predicted"/>
<organism evidence="4 5">
    <name type="scientific">Patella caerulea</name>
    <name type="common">Rayed Mediterranean limpet</name>
    <dbReference type="NCBI Taxonomy" id="87958"/>
    <lineage>
        <taxon>Eukaryota</taxon>
        <taxon>Metazoa</taxon>
        <taxon>Spiralia</taxon>
        <taxon>Lophotrochozoa</taxon>
        <taxon>Mollusca</taxon>
        <taxon>Gastropoda</taxon>
        <taxon>Patellogastropoda</taxon>
        <taxon>Patelloidea</taxon>
        <taxon>Patellidae</taxon>
        <taxon>Patella</taxon>
    </lineage>
</organism>
<dbReference type="AlphaFoldDB" id="A0AAN8Q597"/>
<keyword evidence="5" id="KW-1185">Reference proteome</keyword>
<dbReference type="PANTHER" id="PTHR24020:SF87">
    <property type="entry name" value="COLLAGEN ALPHA-1(VI) CHAIN-LIKE"/>
    <property type="match status" value="1"/>
</dbReference>
<accession>A0AAN8Q597</accession>
<dbReference type="PANTHER" id="PTHR24020">
    <property type="entry name" value="COLLAGEN ALPHA"/>
    <property type="match status" value="1"/>
</dbReference>
<dbReference type="GO" id="GO:0008061">
    <property type="term" value="F:chitin binding"/>
    <property type="evidence" value="ECO:0007669"/>
    <property type="project" value="InterPro"/>
</dbReference>
<evidence type="ECO:0000313" key="5">
    <source>
        <dbReference type="Proteomes" id="UP001347796"/>
    </source>
</evidence>
<dbReference type="InterPro" id="IPR036465">
    <property type="entry name" value="vWFA_dom_sf"/>
</dbReference>
<feature type="domain" description="Chitin-binding type-2" evidence="3">
    <location>
        <begin position="270"/>
        <end position="325"/>
    </location>
</feature>
<sequence>MKNLVLLGVVALVALHTTFSAPTGCQQFIDVIAVVDGSDSVGQPEFQSVRDSLSDFVTALGVSSSVRFGVVVYSSQVGDVIQLSGNQSDLITSIGALQHTRAGTATDLGIAKMIEMFSGSSSPKVGIVITDGESLTPSATKTQATNAKNQNINMFAIGVGKDINTVELNGIASSTNQVLSATDYTALAQQITSLVLEICPTTQSTNPCDGCKMLNGIGYNPHTDCDKFIQCEFKADLTLLRYHEKQCGYGTYWNQDTLTCDHIGNVACDNDPCRTRGDGFPYKTNGNCSQYYRCQFGKTQVRTCPPLQSYDSYNGYCVADTSCKSPVPIPETCYFREKVNDRCHYNWVVGSQSWQMTCPNGTTFNQAKCVCDTELGTSCNPPCKPIVDIQFDSNDSGEYDNYGAIIQNGQAYFSGNATIRILTLANVDFRSKVKITVRYQNEFYSSQGQAVVTNGDCGKESSISIVSKQNSAQFKLKDTTPTTHSLSRNAFGQWRTAVYSLKDGKFTAKVNFLETSKSIPADVGILRSQCAFLLGQGTGIQNFKGWIDYITVSTC</sequence>
<name>A0AAN8Q597_PATCE</name>
<dbReference type="InterPro" id="IPR050525">
    <property type="entry name" value="ECM_Assembly_Org"/>
</dbReference>
<dbReference type="Gene3D" id="2.170.140.10">
    <property type="entry name" value="Chitin binding domain"/>
    <property type="match status" value="1"/>
</dbReference>
<dbReference type="SMART" id="SM00494">
    <property type="entry name" value="ChtBD2"/>
    <property type="match status" value="3"/>
</dbReference>
<gene>
    <name evidence="4" type="ORF">SNE40_003450</name>
</gene>
<dbReference type="SMART" id="SM00327">
    <property type="entry name" value="VWA"/>
    <property type="match status" value="1"/>
</dbReference>
<feature type="signal peptide" evidence="1">
    <location>
        <begin position="1"/>
        <end position="20"/>
    </location>
</feature>
<reference evidence="4 5" key="1">
    <citation type="submission" date="2024-01" db="EMBL/GenBank/DDBJ databases">
        <title>The genome of the rayed Mediterranean limpet Patella caerulea (Linnaeus, 1758).</title>
        <authorList>
            <person name="Anh-Thu Weber A."/>
            <person name="Halstead-Nussloch G."/>
        </authorList>
    </citation>
    <scope>NUCLEOTIDE SEQUENCE [LARGE SCALE GENOMIC DNA]</scope>
    <source>
        <strain evidence="4">AATW-2023a</strain>
        <tissue evidence="4">Whole specimen</tissue>
    </source>
</reference>
<feature type="chain" id="PRO_5042918649" evidence="1">
    <location>
        <begin position="21"/>
        <end position="555"/>
    </location>
</feature>
<comment type="caution">
    <text evidence="4">The sequence shown here is derived from an EMBL/GenBank/DDBJ whole genome shotgun (WGS) entry which is preliminary data.</text>
</comment>
<feature type="domain" description="Chitin-binding type-2" evidence="3">
    <location>
        <begin position="205"/>
        <end position="268"/>
    </location>
</feature>
<dbReference type="GO" id="GO:0005576">
    <property type="term" value="C:extracellular region"/>
    <property type="evidence" value="ECO:0007669"/>
    <property type="project" value="InterPro"/>
</dbReference>
<evidence type="ECO:0000259" key="2">
    <source>
        <dbReference type="PROSITE" id="PS50234"/>
    </source>
</evidence>
<evidence type="ECO:0000259" key="3">
    <source>
        <dbReference type="PROSITE" id="PS50940"/>
    </source>
</evidence>
<dbReference type="SUPFAM" id="SSF53300">
    <property type="entry name" value="vWA-like"/>
    <property type="match status" value="1"/>
</dbReference>
<dbReference type="Proteomes" id="UP001347796">
    <property type="component" value="Unassembled WGS sequence"/>
</dbReference>
<keyword evidence="1" id="KW-0732">Signal</keyword>
<feature type="domain" description="VWFA" evidence="2">
    <location>
        <begin position="30"/>
        <end position="195"/>
    </location>
</feature>
<protein>
    <submittedName>
        <fullName evidence="4">Uncharacterized protein</fullName>
    </submittedName>
</protein>
<dbReference type="EMBL" id="JAZGQO010000002">
    <property type="protein sequence ID" value="KAK6191870.1"/>
    <property type="molecule type" value="Genomic_DNA"/>
</dbReference>
<dbReference type="InterPro" id="IPR002035">
    <property type="entry name" value="VWF_A"/>
</dbReference>